<comment type="catalytic activity">
    <reaction evidence="12">
        <text>L-proline(in) + Na(+)(in) = L-proline(out) + Na(+)(out)</text>
        <dbReference type="Rhea" id="RHEA:28967"/>
        <dbReference type="ChEBI" id="CHEBI:29101"/>
        <dbReference type="ChEBI" id="CHEBI:60039"/>
    </reaction>
</comment>
<evidence type="ECO:0000256" key="5">
    <source>
        <dbReference type="ARBA" id="ARBA00022692"/>
    </source>
</evidence>
<feature type="transmembrane region" description="Helical" evidence="14">
    <location>
        <begin position="172"/>
        <end position="191"/>
    </location>
</feature>
<evidence type="ECO:0000256" key="10">
    <source>
        <dbReference type="ARBA" id="ARBA00023136"/>
    </source>
</evidence>
<dbReference type="CDD" id="cd11477">
    <property type="entry name" value="SLC5sbd_u1"/>
    <property type="match status" value="1"/>
</dbReference>
<comment type="similarity">
    <text evidence="2 13">Belongs to the sodium:solute symporter (SSF) (TC 2.A.21) family.</text>
</comment>
<evidence type="ECO:0000256" key="12">
    <source>
        <dbReference type="ARBA" id="ARBA00033708"/>
    </source>
</evidence>
<comment type="subcellular location">
    <subcellularLocation>
        <location evidence="1">Cell membrane</location>
        <topology evidence="1">Multi-pass membrane protein</topology>
    </subcellularLocation>
</comment>
<feature type="transmembrane region" description="Helical" evidence="14">
    <location>
        <begin position="127"/>
        <end position="147"/>
    </location>
</feature>
<protein>
    <submittedName>
        <fullName evidence="15">Na+:solute symporter</fullName>
    </submittedName>
</protein>
<proteinExistence type="inferred from homology"/>
<feature type="transmembrane region" description="Helical" evidence="14">
    <location>
        <begin position="490"/>
        <end position="511"/>
    </location>
</feature>
<evidence type="ECO:0000313" key="16">
    <source>
        <dbReference type="Proteomes" id="UP001164653"/>
    </source>
</evidence>
<feature type="transmembrane region" description="Helical" evidence="14">
    <location>
        <begin position="363"/>
        <end position="390"/>
    </location>
</feature>
<reference evidence="15" key="1">
    <citation type="submission" date="2022-11" db="EMBL/GenBank/DDBJ databases">
        <title>Dyadobacter pollutisoli sp. nov., isolated from plastic dumped soil.</title>
        <authorList>
            <person name="Kim J.M."/>
            <person name="Kim K.R."/>
            <person name="Lee J.K."/>
            <person name="Hao L."/>
            <person name="Jeon C.O."/>
        </authorList>
    </citation>
    <scope>NUCLEOTIDE SEQUENCE</scope>
    <source>
        <strain evidence="15">U1</strain>
    </source>
</reference>
<dbReference type="PANTHER" id="PTHR48086">
    <property type="entry name" value="SODIUM/PROLINE SYMPORTER-RELATED"/>
    <property type="match status" value="1"/>
</dbReference>
<dbReference type="AlphaFoldDB" id="A0A9E8SN64"/>
<feature type="transmembrane region" description="Helical" evidence="14">
    <location>
        <begin position="203"/>
        <end position="224"/>
    </location>
</feature>
<feature type="transmembrane region" description="Helical" evidence="14">
    <location>
        <begin position="556"/>
        <end position="578"/>
    </location>
</feature>
<name>A0A9E8SN64_9BACT</name>
<dbReference type="Proteomes" id="UP001164653">
    <property type="component" value="Chromosome"/>
</dbReference>
<organism evidence="15 16">
    <name type="scientific">Dyadobacter pollutisoli</name>
    <dbReference type="NCBI Taxonomy" id="2910158"/>
    <lineage>
        <taxon>Bacteria</taxon>
        <taxon>Pseudomonadati</taxon>
        <taxon>Bacteroidota</taxon>
        <taxon>Cytophagia</taxon>
        <taxon>Cytophagales</taxon>
        <taxon>Spirosomataceae</taxon>
        <taxon>Dyadobacter</taxon>
    </lineage>
</organism>
<evidence type="ECO:0000256" key="3">
    <source>
        <dbReference type="ARBA" id="ARBA00022448"/>
    </source>
</evidence>
<keyword evidence="7 14" id="KW-1133">Transmembrane helix</keyword>
<dbReference type="Gene3D" id="1.20.1730.10">
    <property type="entry name" value="Sodium/glucose cotransporter"/>
    <property type="match status" value="1"/>
</dbReference>
<dbReference type="RefSeq" id="WP_244824514.1">
    <property type="nucleotide sequence ID" value="NZ_CP112998.1"/>
</dbReference>
<keyword evidence="9" id="KW-0406">Ion transport</keyword>
<dbReference type="InterPro" id="IPR001734">
    <property type="entry name" value="Na/solute_symporter"/>
</dbReference>
<feature type="transmembrane region" description="Helical" evidence="14">
    <location>
        <begin position="436"/>
        <end position="454"/>
    </location>
</feature>
<dbReference type="InterPro" id="IPR038377">
    <property type="entry name" value="Na/Glc_symporter_sf"/>
</dbReference>
<evidence type="ECO:0000256" key="7">
    <source>
        <dbReference type="ARBA" id="ARBA00022989"/>
    </source>
</evidence>
<gene>
    <name evidence="15" type="ORF">ON006_22225</name>
</gene>
<evidence type="ECO:0000256" key="4">
    <source>
        <dbReference type="ARBA" id="ARBA00022475"/>
    </source>
</evidence>
<feature type="transmembrane region" description="Helical" evidence="14">
    <location>
        <begin position="45"/>
        <end position="72"/>
    </location>
</feature>
<dbReference type="GO" id="GO:0015824">
    <property type="term" value="P:proline transport"/>
    <property type="evidence" value="ECO:0007669"/>
    <property type="project" value="TreeGrafter"/>
</dbReference>
<keyword evidence="4" id="KW-1003">Cell membrane</keyword>
<evidence type="ECO:0000256" key="14">
    <source>
        <dbReference type="SAM" id="Phobius"/>
    </source>
</evidence>
<keyword evidence="11" id="KW-0739">Sodium transport</keyword>
<sequence length="609" mass="68100">MKIQLIDFLVILAYLVLVTAIGIILKKQAGRSKNDYLLGGKSMPFWMLGVSNASGMFDISGTVWMVSIMFVYGIKSIWLPWLWPVFNQIFMMVYLSIWLRRSNVSTGAEWMLTRFGNQNDARMSHKIIIAFALLSCLGFMAYGFIGLGKFIEIFVPWQYIARFAPFTISPEYVAHFYGVIFTLFTVFYSLLGGMKSIVWADLIHYMIMVFVSIAIAAIAMFALMDAGSLPVPEGWANLFFGKELGLDWTGIIPAVNDKINKDHFSPFGYFFALMTAKGILASLAGPAPNYDMQKILSTRSPREAALMSMIVNVVLLPTRYLLIIGVTVLGLLFYDTLPLTDAQHTDFERILPAVLNAYIPSGLLGLVLVGLMGAFMGTFAGTFNAAQAYMVNDIYLKSFNPGASNAQITRMNYMLGLIVVTVSILLGFLAKDVNSILQWIVSALYGGYIASNVLKWHWWRFNGNGFFWGMLGGIVCALICPYLFKGTLPLYYFPLILLISTVGAVVGSILTPPTDREVLKKFYKTVQPWGFWKPVEQAVKEEYPDFVPDHHFKRDMFNAATGVTAQTAITALPVFAVLMMPTHAGITALVLMVCVFVLWKTWYQKLPDH</sequence>
<dbReference type="GO" id="GO:0005298">
    <property type="term" value="F:proline:sodium symporter activity"/>
    <property type="evidence" value="ECO:0007669"/>
    <property type="project" value="TreeGrafter"/>
</dbReference>
<dbReference type="PROSITE" id="PS50283">
    <property type="entry name" value="NA_SOLUT_SYMP_3"/>
    <property type="match status" value="1"/>
</dbReference>
<keyword evidence="6" id="KW-0769">Symport</keyword>
<dbReference type="EMBL" id="CP112998">
    <property type="protein sequence ID" value="WAC10457.1"/>
    <property type="molecule type" value="Genomic_DNA"/>
</dbReference>
<feature type="transmembrane region" description="Helical" evidence="14">
    <location>
        <begin position="411"/>
        <end position="430"/>
    </location>
</feature>
<feature type="transmembrane region" description="Helical" evidence="14">
    <location>
        <begin position="466"/>
        <end position="484"/>
    </location>
</feature>
<evidence type="ECO:0000256" key="6">
    <source>
        <dbReference type="ARBA" id="ARBA00022847"/>
    </source>
</evidence>
<feature type="transmembrane region" description="Helical" evidence="14">
    <location>
        <begin position="584"/>
        <end position="603"/>
    </location>
</feature>
<feature type="transmembrane region" description="Helical" evidence="14">
    <location>
        <begin position="267"/>
        <end position="285"/>
    </location>
</feature>
<accession>A0A9E8SN64</accession>
<evidence type="ECO:0000313" key="15">
    <source>
        <dbReference type="EMBL" id="WAC10457.1"/>
    </source>
</evidence>
<keyword evidence="8" id="KW-0915">Sodium</keyword>
<dbReference type="PANTHER" id="PTHR48086:SF3">
    <property type="entry name" value="SODIUM_PROLINE SYMPORTER"/>
    <property type="match status" value="1"/>
</dbReference>
<evidence type="ECO:0000256" key="11">
    <source>
        <dbReference type="ARBA" id="ARBA00023201"/>
    </source>
</evidence>
<keyword evidence="16" id="KW-1185">Reference proteome</keyword>
<evidence type="ECO:0000256" key="9">
    <source>
        <dbReference type="ARBA" id="ARBA00023065"/>
    </source>
</evidence>
<evidence type="ECO:0000256" key="8">
    <source>
        <dbReference type="ARBA" id="ARBA00023053"/>
    </source>
</evidence>
<feature type="transmembrane region" description="Helical" evidence="14">
    <location>
        <begin position="78"/>
        <end position="99"/>
    </location>
</feature>
<dbReference type="Pfam" id="PF00474">
    <property type="entry name" value="SSF"/>
    <property type="match status" value="1"/>
</dbReference>
<evidence type="ECO:0000256" key="1">
    <source>
        <dbReference type="ARBA" id="ARBA00004651"/>
    </source>
</evidence>
<dbReference type="GO" id="GO:0005886">
    <property type="term" value="C:plasma membrane"/>
    <property type="evidence" value="ECO:0007669"/>
    <property type="project" value="UniProtKB-SubCell"/>
</dbReference>
<keyword evidence="5 14" id="KW-0812">Transmembrane</keyword>
<dbReference type="InterPro" id="IPR050277">
    <property type="entry name" value="Sodium:Solute_Symporter"/>
</dbReference>
<keyword evidence="3" id="KW-0813">Transport</keyword>
<dbReference type="GO" id="GO:0015193">
    <property type="term" value="F:L-proline transmembrane transporter activity"/>
    <property type="evidence" value="ECO:0007669"/>
    <property type="project" value="TreeGrafter"/>
</dbReference>
<dbReference type="KEGG" id="dpf:ON006_22225"/>
<evidence type="ECO:0000256" key="13">
    <source>
        <dbReference type="RuleBase" id="RU362091"/>
    </source>
</evidence>
<feature type="transmembrane region" description="Helical" evidence="14">
    <location>
        <begin position="306"/>
        <end position="334"/>
    </location>
</feature>
<evidence type="ECO:0000256" key="2">
    <source>
        <dbReference type="ARBA" id="ARBA00006434"/>
    </source>
</evidence>
<keyword evidence="10 14" id="KW-0472">Membrane</keyword>
<feature type="transmembrane region" description="Helical" evidence="14">
    <location>
        <begin position="6"/>
        <end position="25"/>
    </location>
</feature>